<evidence type="ECO:0000256" key="4">
    <source>
        <dbReference type="ARBA" id="ARBA00022692"/>
    </source>
</evidence>
<keyword evidence="6 7" id="KW-0472">Membrane</keyword>
<evidence type="ECO:0000256" key="3">
    <source>
        <dbReference type="ARBA" id="ARBA00022475"/>
    </source>
</evidence>
<feature type="domain" description="Na+/H+ antiporter MnhB subunit-related protein" evidence="8">
    <location>
        <begin position="9"/>
        <end position="133"/>
    </location>
</feature>
<comment type="subcellular location">
    <subcellularLocation>
        <location evidence="1">Cell membrane</location>
        <topology evidence="1">Multi-pass membrane protein</topology>
    </subcellularLocation>
</comment>
<dbReference type="GO" id="GO:0005886">
    <property type="term" value="C:plasma membrane"/>
    <property type="evidence" value="ECO:0007669"/>
    <property type="project" value="UniProtKB-SubCell"/>
</dbReference>
<feature type="transmembrane region" description="Helical" evidence="7">
    <location>
        <begin position="112"/>
        <end position="136"/>
    </location>
</feature>
<accession>A0A8J3ERM3</accession>
<dbReference type="RefSeq" id="WP_130649428.1">
    <property type="nucleotide sequence ID" value="NZ_BMHA01000004.1"/>
</dbReference>
<dbReference type="InterPro" id="IPR050622">
    <property type="entry name" value="CPA3_antiporter_subunitB"/>
</dbReference>
<evidence type="ECO:0000313" key="10">
    <source>
        <dbReference type="Proteomes" id="UP000650511"/>
    </source>
</evidence>
<evidence type="ECO:0000256" key="7">
    <source>
        <dbReference type="SAM" id="Phobius"/>
    </source>
</evidence>
<dbReference type="AlphaFoldDB" id="A0A8J3ERM3"/>
<dbReference type="OrthoDB" id="2085045at2"/>
<dbReference type="EMBL" id="BMHA01000004">
    <property type="protein sequence ID" value="GGI05260.1"/>
    <property type="molecule type" value="Genomic_DNA"/>
</dbReference>
<keyword evidence="10" id="KW-1185">Reference proteome</keyword>
<dbReference type="InterPro" id="IPR007182">
    <property type="entry name" value="MnhB"/>
</dbReference>
<dbReference type="Proteomes" id="UP000650511">
    <property type="component" value="Unassembled WGS sequence"/>
</dbReference>
<comment type="similarity">
    <text evidence="2">Belongs to the CPA3 antiporters (TC 2.A.63) subunit B family.</text>
</comment>
<proteinExistence type="inferred from homology"/>
<evidence type="ECO:0000256" key="2">
    <source>
        <dbReference type="ARBA" id="ARBA00009425"/>
    </source>
</evidence>
<dbReference type="PANTHER" id="PTHR33932:SF4">
    <property type="entry name" value="NA(+)_H(+) ANTIPORTER SUBUNIT B"/>
    <property type="match status" value="1"/>
</dbReference>
<dbReference type="Pfam" id="PF04039">
    <property type="entry name" value="MnhB"/>
    <property type="match status" value="1"/>
</dbReference>
<keyword evidence="3" id="KW-1003">Cell membrane</keyword>
<gene>
    <name evidence="9" type="ORF">GCM10011354_13210</name>
</gene>
<name>A0A8J3ERM3_9ACTN</name>
<organism evidence="9 10">
    <name type="scientific">Egicoccus halophilus</name>
    <dbReference type="NCBI Taxonomy" id="1670830"/>
    <lineage>
        <taxon>Bacteria</taxon>
        <taxon>Bacillati</taxon>
        <taxon>Actinomycetota</taxon>
        <taxon>Nitriliruptoria</taxon>
        <taxon>Egicoccales</taxon>
        <taxon>Egicoccaceae</taxon>
        <taxon>Egicoccus</taxon>
    </lineage>
</organism>
<sequence>MTGAYPSEVVRVICAVASPFIALFGLYVIAHGHYGPGGGFAGGVFVAVGAILPRLTIDERLAYRLIPPAAGPLTAGIGLLAFLVVAVLPLFAGGAFLDYGALEIPGMEPARVRYLGILVVEVAVGLAVFGAMVLIFDTITGRSER</sequence>
<evidence type="ECO:0000256" key="1">
    <source>
        <dbReference type="ARBA" id="ARBA00004651"/>
    </source>
</evidence>
<dbReference type="PANTHER" id="PTHR33932">
    <property type="entry name" value="NA(+)/H(+) ANTIPORTER SUBUNIT B"/>
    <property type="match status" value="1"/>
</dbReference>
<evidence type="ECO:0000256" key="6">
    <source>
        <dbReference type="ARBA" id="ARBA00023136"/>
    </source>
</evidence>
<evidence type="ECO:0000313" key="9">
    <source>
        <dbReference type="EMBL" id="GGI05260.1"/>
    </source>
</evidence>
<keyword evidence="4 7" id="KW-0812">Transmembrane</keyword>
<keyword evidence="5 7" id="KW-1133">Transmembrane helix</keyword>
<reference evidence="9" key="2">
    <citation type="submission" date="2020-09" db="EMBL/GenBank/DDBJ databases">
        <authorList>
            <person name="Sun Q."/>
            <person name="Zhou Y."/>
        </authorList>
    </citation>
    <scope>NUCLEOTIDE SEQUENCE</scope>
    <source>
        <strain evidence="9">CGMCC 1.14988</strain>
    </source>
</reference>
<feature type="transmembrane region" description="Helical" evidence="7">
    <location>
        <begin position="12"/>
        <end position="30"/>
    </location>
</feature>
<feature type="transmembrane region" description="Helical" evidence="7">
    <location>
        <begin position="36"/>
        <end position="57"/>
    </location>
</feature>
<feature type="transmembrane region" description="Helical" evidence="7">
    <location>
        <begin position="69"/>
        <end position="92"/>
    </location>
</feature>
<comment type="caution">
    <text evidence="9">The sequence shown here is derived from an EMBL/GenBank/DDBJ whole genome shotgun (WGS) entry which is preliminary data.</text>
</comment>
<reference evidence="9" key="1">
    <citation type="journal article" date="2014" name="Int. J. Syst. Evol. Microbiol.">
        <title>Complete genome sequence of Corynebacterium casei LMG S-19264T (=DSM 44701T), isolated from a smear-ripened cheese.</title>
        <authorList>
            <consortium name="US DOE Joint Genome Institute (JGI-PGF)"/>
            <person name="Walter F."/>
            <person name="Albersmeier A."/>
            <person name="Kalinowski J."/>
            <person name="Ruckert C."/>
        </authorList>
    </citation>
    <scope>NUCLEOTIDE SEQUENCE</scope>
    <source>
        <strain evidence="9">CGMCC 1.14988</strain>
    </source>
</reference>
<evidence type="ECO:0000259" key="8">
    <source>
        <dbReference type="Pfam" id="PF04039"/>
    </source>
</evidence>
<evidence type="ECO:0000256" key="5">
    <source>
        <dbReference type="ARBA" id="ARBA00022989"/>
    </source>
</evidence>
<protein>
    <submittedName>
        <fullName evidence="9">Cation:proton antiporter</fullName>
    </submittedName>
</protein>